<protein>
    <recommendedName>
        <fullName evidence="4">RING-type E3 ubiquitin transferase</fullName>
        <ecNumber evidence="4">2.3.2.27</ecNumber>
    </recommendedName>
</protein>
<dbReference type="FunFam" id="1.25.10.10:FF:000082">
    <property type="entry name" value="RING-type E3 ubiquitin transferase"/>
    <property type="match status" value="1"/>
</dbReference>
<dbReference type="Gene3D" id="3.30.40.10">
    <property type="entry name" value="Zinc/RING finger domain, C3HC4 (zinc finger)"/>
    <property type="match status" value="1"/>
</dbReference>
<feature type="region of interest" description="Disordered" evidence="9">
    <location>
        <begin position="396"/>
        <end position="446"/>
    </location>
</feature>
<feature type="compositionally biased region" description="Polar residues" evidence="9">
    <location>
        <begin position="354"/>
        <end position="370"/>
    </location>
</feature>
<evidence type="ECO:0000259" key="10">
    <source>
        <dbReference type="PROSITE" id="PS51698"/>
    </source>
</evidence>
<dbReference type="InterPro" id="IPR011989">
    <property type="entry name" value="ARM-like"/>
</dbReference>
<dbReference type="PANTHER" id="PTHR23315">
    <property type="entry name" value="U BOX DOMAIN-CONTAINING"/>
    <property type="match status" value="1"/>
</dbReference>
<dbReference type="Pfam" id="PF25240">
    <property type="entry name" value="PUB2_N"/>
    <property type="match status" value="1"/>
</dbReference>
<dbReference type="InterPro" id="IPR016024">
    <property type="entry name" value="ARM-type_fold"/>
</dbReference>
<accession>A0AAV3RHV4</accession>
<name>A0AAV3RHV4_LITER</name>
<keyword evidence="11" id="KW-0436">Ligase</keyword>
<dbReference type="Pfam" id="PF04564">
    <property type="entry name" value="U-box"/>
    <property type="match status" value="1"/>
</dbReference>
<evidence type="ECO:0000256" key="3">
    <source>
        <dbReference type="ARBA" id="ARBA00004906"/>
    </source>
</evidence>
<feature type="repeat" description="ARM" evidence="8">
    <location>
        <begin position="574"/>
        <end position="611"/>
    </location>
</feature>
<evidence type="ECO:0000256" key="8">
    <source>
        <dbReference type="PROSITE-ProRule" id="PRU00259"/>
    </source>
</evidence>
<comment type="pathway">
    <text evidence="3">Protein modification; protein ubiquitination.</text>
</comment>
<keyword evidence="5" id="KW-0808">Transferase</keyword>
<dbReference type="InterPro" id="IPR003613">
    <property type="entry name" value="Ubox_domain"/>
</dbReference>
<evidence type="ECO:0000256" key="4">
    <source>
        <dbReference type="ARBA" id="ARBA00012483"/>
    </source>
</evidence>
<dbReference type="PANTHER" id="PTHR23315:SF7">
    <property type="entry name" value="U-BOX DOMAIN-CONTAINING PROTEIN 4"/>
    <property type="match status" value="1"/>
</dbReference>
<dbReference type="GO" id="GO:0061630">
    <property type="term" value="F:ubiquitin protein ligase activity"/>
    <property type="evidence" value="ECO:0007669"/>
    <property type="project" value="UniProtKB-EC"/>
</dbReference>
<keyword evidence="12" id="KW-1185">Reference proteome</keyword>
<evidence type="ECO:0000256" key="9">
    <source>
        <dbReference type="SAM" id="MobiDB-lite"/>
    </source>
</evidence>
<gene>
    <name evidence="11" type="ORF">LIER_27927</name>
</gene>
<feature type="region of interest" description="Disordered" evidence="9">
    <location>
        <begin position="336"/>
        <end position="383"/>
    </location>
</feature>
<sequence length="818" mass="89449">MELMESISCFSQLSSCENKDCEPIQRYITNANEILKILEPIVVEIVDVEVVASDEKLQKTLIRTSQFLDGLREILENWQPLLSKFYMVLQAESLIAKIEAATLEIFELLESHEQCFSLEEDVASLEHAVQKMMLIQSEQTSEIIMKAIRDQFESSGASLSSLEKIADCLRLKSNQELLIEIVALDKLKETSEQGEMIRNVDYIDDLISLVTHMHEQFVIQNQSRSCGPVTIPVDFCCPLSLELMTDPVIVSSGQTYDRSFIQEWFDLGLDVCPKTRQPLGHATLVPNYIVKGFIAGWCMSNNVKFPDPKSGSLNQSASLLESVKSGSTKEADLLMHSRDDPSISLDSARDLSSPVASSRSTIEEQSSPSLIASKESFPEVIGNDGHGIEIEEASLKGSDGSVDNSDDKNLSASSLPSLERDNSSSEDERTSQGHTRTVSSSNEVSNLEILQGTSGEGNESLHGMAKDASDQVTSLSGDFVNRNIQQREPEHPYGSEARTRIPLWLKPSKRFVPRIVPYSDTETTSDLSGVETQVNKLIEELKSPSLDSQRKACAELRLLARHSTENRIVIANCGAISPLVNLLRSTDKEIQEIAVTALLNLSINDNNKTAIAYVDAIESLMHVLQTGTPEAKENSAATLFSLSKVEDNRAKIGRSGAIKPLVDLLGNGTLRGKKDATTALFNLSILLENKIRIVEAGAVKFLVDLMDPAAGMVDKAVAVLSNLSTTDEGKQAIGTDDAIPVLVEVVELGSARGKENAAATLLQLCASSNLFCNMALQEGVVPPLKALLHSGTSRAKEKANQLLTLFRSRQNTNTDRGR</sequence>
<evidence type="ECO:0000313" key="12">
    <source>
        <dbReference type="Proteomes" id="UP001454036"/>
    </source>
</evidence>
<dbReference type="SMART" id="SM00185">
    <property type="entry name" value="ARM"/>
    <property type="match status" value="5"/>
</dbReference>
<dbReference type="AlphaFoldDB" id="A0AAV3RHV4"/>
<dbReference type="PROSITE" id="PS50176">
    <property type="entry name" value="ARM_REPEAT"/>
    <property type="match status" value="3"/>
</dbReference>
<keyword evidence="6" id="KW-0677">Repeat</keyword>
<dbReference type="SUPFAM" id="SSF48371">
    <property type="entry name" value="ARM repeat"/>
    <property type="match status" value="1"/>
</dbReference>
<dbReference type="GO" id="GO:0016567">
    <property type="term" value="P:protein ubiquitination"/>
    <property type="evidence" value="ECO:0007669"/>
    <property type="project" value="InterPro"/>
</dbReference>
<dbReference type="GO" id="GO:0016874">
    <property type="term" value="F:ligase activity"/>
    <property type="evidence" value="ECO:0007669"/>
    <property type="project" value="UniProtKB-KW"/>
</dbReference>
<feature type="compositionally biased region" description="Polar residues" evidence="9">
    <location>
        <begin position="432"/>
        <end position="445"/>
    </location>
</feature>
<dbReference type="InterPro" id="IPR000225">
    <property type="entry name" value="Armadillo"/>
</dbReference>
<dbReference type="Gene3D" id="1.25.10.10">
    <property type="entry name" value="Leucine-rich Repeat Variant"/>
    <property type="match status" value="2"/>
</dbReference>
<dbReference type="InterPro" id="IPR057314">
    <property type="entry name" value="PUB2-4-like_N"/>
</dbReference>
<keyword evidence="7" id="KW-0833">Ubl conjugation pathway</keyword>
<dbReference type="InterPro" id="IPR013083">
    <property type="entry name" value="Znf_RING/FYVE/PHD"/>
</dbReference>
<dbReference type="PROSITE" id="PS51698">
    <property type="entry name" value="U_BOX"/>
    <property type="match status" value="1"/>
</dbReference>
<dbReference type="InterPro" id="IPR045210">
    <property type="entry name" value="RING-Ubox_PUB"/>
</dbReference>
<dbReference type="Pfam" id="PF25598">
    <property type="entry name" value="ARM_PUB"/>
    <property type="match status" value="1"/>
</dbReference>
<reference evidence="11 12" key="1">
    <citation type="submission" date="2024-01" db="EMBL/GenBank/DDBJ databases">
        <title>The complete chloroplast genome sequence of Lithospermum erythrorhizon: insights into the phylogenetic relationship among Boraginaceae species and the maternal lineages of purple gromwells.</title>
        <authorList>
            <person name="Okada T."/>
            <person name="Watanabe K."/>
        </authorList>
    </citation>
    <scope>NUCLEOTIDE SEQUENCE [LARGE SCALE GENOMIC DNA]</scope>
</reference>
<proteinExistence type="predicted"/>
<evidence type="ECO:0000256" key="1">
    <source>
        <dbReference type="ARBA" id="ARBA00000900"/>
    </source>
</evidence>
<organism evidence="11 12">
    <name type="scientific">Lithospermum erythrorhizon</name>
    <name type="common">Purple gromwell</name>
    <name type="synonym">Lithospermum officinale var. erythrorhizon</name>
    <dbReference type="NCBI Taxonomy" id="34254"/>
    <lineage>
        <taxon>Eukaryota</taxon>
        <taxon>Viridiplantae</taxon>
        <taxon>Streptophyta</taxon>
        <taxon>Embryophyta</taxon>
        <taxon>Tracheophyta</taxon>
        <taxon>Spermatophyta</taxon>
        <taxon>Magnoliopsida</taxon>
        <taxon>eudicotyledons</taxon>
        <taxon>Gunneridae</taxon>
        <taxon>Pentapetalae</taxon>
        <taxon>asterids</taxon>
        <taxon>lamiids</taxon>
        <taxon>Boraginales</taxon>
        <taxon>Boraginaceae</taxon>
        <taxon>Boraginoideae</taxon>
        <taxon>Lithospermeae</taxon>
        <taxon>Lithospermum</taxon>
    </lineage>
</organism>
<evidence type="ECO:0000256" key="5">
    <source>
        <dbReference type="ARBA" id="ARBA00022679"/>
    </source>
</evidence>
<comment type="catalytic activity">
    <reaction evidence="1">
        <text>S-ubiquitinyl-[E2 ubiquitin-conjugating enzyme]-L-cysteine + [acceptor protein]-L-lysine = [E2 ubiquitin-conjugating enzyme]-L-cysteine + N(6)-ubiquitinyl-[acceptor protein]-L-lysine.</text>
        <dbReference type="EC" id="2.3.2.27"/>
    </reaction>
</comment>
<feature type="domain" description="U-box" evidence="10">
    <location>
        <begin position="230"/>
        <end position="304"/>
    </location>
</feature>
<feature type="repeat" description="ARM" evidence="8">
    <location>
        <begin position="656"/>
        <end position="698"/>
    </location>
</feature>
<feature type="repeat" description="ARM" evidence="8">
    <location>
        <begin position="697"/>
        <end position="733"/>
    </location>
</feature>
<evidence type="ECO:0000256" key="6">
    <source>
        <dbReference type="ARBA" id="ARBA00022737"/>
    </source>
</evidence>
<dbReference type="Proteomes" id="UP001454036">
    <property type="component" value="Unassembled WGS sequence"/>
</dbReference>
<dbReference type="CDD" id="cd16664">
    <property type="entry name" value="RING-Ubox_PUB"/>
    <property type="match status" value="1"/>
</dbReference>
<dbReference type="SMART" id="SM00504">
    <property type="entry name" value="Ubox"/>
    <property type="match status" value="1"/>
</dbReference>
<dbReference type="SUPFAM" id="SSF57850">
    <property type="entry name" value="RING/U-box"/>
    <property type="match status" value="1"/>
</dbReference>
<evidence type="ECO:0000256" key="2">
    <source>
        <dbReference type="ARBA" id="ARBA00003861"/>
    </source>
</evidence>
<feature type="compositionally biased region" description="Basic and acidic residues" evidence="9">
    <location>
        <begin position="418"/>
        <end position="431"/>
    </location>
</feature>
<comment type="caution">
    <text evidence="11">The sequence shown here is derived from an EMBL/GenBank/DDBJ whole genome shotgun (WGS) entry which is preliminary data.</text>
</comment>
<comment type="function">
    <text evidence="2">Functions as an E3 ubiquitin ligase.</text>
</comment>
<dbReference type="EC" id="2.3.2.27" evidence="4"/>
<dbReference type="InterPro" id="IPR058678">
    <property type="entry name" value="ARM_PUB"/>
</dbReference>
<dbReference type="EMBL" id="BAABME010009126">
    <property type="protein sequence ID" value="GAA0174558.1"/>
    <property type="molecule type" value="Genomic_DNA"/>
</dbReference>
<evidence type="ECO:0000256" key="7">
    <source>
        <dbReference type="ARBA" id="ARBA00022786"/>
    </source>
</evidence>
<evidence type="ECO:0000313" key="11">
    <source>
        <dbReference type="EMBL" id="GAA0174558.1"/>
    </source>
</evidence>